<feature type="region of interest" description="Disordered" evidence="1">
    <location>
        <begin position="45"/>
        <end position="80"/>
    </location>
</feature>
<evidence type="ECO:0000256" key="1">
    <source>
        <dbReference type="SAM" id="MobiDB-lite"/>
    </source>
</evidence>
<organism evidence="2 3">
    <name type="scientific">Drosophila madeirensis</name>
    <name type="common">Fruit fly</name>
    <dbReference type="NCBI Taxonomy" id="30013"/>
    <lineage>
        <taxon>Eukaryota</taxon>
        <taxon>Metazoa</taxon>
        <taxon>Ecdysozoa</taxon>
        <taxon>Arthropoda</taxon>
        <taxon>Hexapoda</taxon>
        <taxon>Insecta</taxon>
        <taxon>Pterygota</taxon>
        <taxon>Neoptera</taxon>
        <taxon>Endopterygota</taxon>
        <taxon>Diptera</taxon>
        <taxon>Brachycera</taxon>
        <taxon>Muscomorpha</taxon>
        <taxon>Ephydroidea</taxon>
        <taxon>Drosophilidae</taxon>
        <taxon>Drosophila</taxon>
        <taxon>Sophophora</taxon>
    </lineage>
</organism>
<proteinExistence type="predicted"/>
<keyword evidence="3" id="KW-1185">Reference proteome</keyword>
<gene>
    <name evidence="2" type="ORF">DMAD_07827</name>
</gene>
<sequence>MDDIDIMISPGFSNGLKKCNCIMSWVASQYKYRRRLCEDHLRKRKTKKTQFRGEDEGHQQSIRGCRTGSSRFPREAQAMRDRTAVTAGMKRFALAQAFDSHLEETRNLFGTKKLRWRSM</sequence>
<reference evidence="2 3" key="1">
    <citation type="submission" date="2024-02" db="EMBL/GenBank/DDBJ databases">
        <title>A chromosome-level genome assembly of Drosophila madeirensis, a fruit fly species endemic to Madeira island.</title>
        <authorList>
            <person name="Tomihara K."/>
            <person name="Llopart A."/>
            <person name="Yamamoto D."/>
        </authorList>
    </citation>
    <scope>NUCLEOTIDE SEQUENCE [LARGE SCALE GENOMIC DNA]</scope>
    <source>
        <strain evidence="2 3">RF1</strain>
    </source>
</reference>
<name>A0AAU9EPQ9_DROMD</name>
<dbReference type="Proteomes" id="UP001500889">
    <property type="component" value="Chromosome O"/>
</dbReference>
<protein>
    <submittedName>
        <fullName evidence="2">Uncharacterized protein</fullName>
    </submittedName>
</protein>
<evidence type="ECO:0000313" key="3">
    <source>
        <dbReference type="Proteomes" id="UP001500889"/>
    </source>
</evidence>
<dbReference type="EMBL" id="AP029263">
    <property type="protein sequence ID" value="BFF88961.1"/>
    <property type="molecule type" value="Genomic_DNA"/>
</dbReference>
<dbReference type="AlphaFoldDB" id="A0AAU9EPQ9"/>
<feature type="compositionally biased region" description="Polar residues" evidence="1">
    <location>
        <begin position="59"/>
        <end position="70"/>
    </location>
</feature>
<evidence type="ECO:0000313" key="2">
    <source>
        <dbReference type="EMBL" id="BFF88961.1"/>
    </source>
</evidence>
<accession>A0AAU9EPQ9</accession>